<evidence type="ECO:0000313" key="1">
    <source>
        <dbReference type="EMBL" id="SFE51045.1"/>
    </source>
</evidence>
<evidence type="ECO:0000313" key="2">
    <source>
        <dbReference type="Proteomes" id="UP000199516"/>
    </source>
</evidence>
<dbReference type="EMBL" id="FONT01000002">
    <property type="protein sequence ID" value="SFE51045.1"/>
    <property type="molecule type" value="Genomic_DNA"/>
</dbReference>
<dbReference type="RefSeq" id="WP_091658138.1">
    <property type="nucleotide sequence ID" value="NZ_FONT01000002.1"/>
</dbReference>
<gene>
    <name evidence="1" type="ORF">SAMN05192532_10277</name>
</gene>
<organism evidence="1 2">
    <name type="scientific">Alteribacillus iranensis</name>
    <dbReference type="NCBI Taxonomy" id="930128"/>
    <lineage>
        <taxon>Bacteria</taxon>
        <taxon>Bacillati</taxon>
        <taxon>Bacillota</taxon>
        <taxon>Bacilli</taxon>
        <taxon>Bacillales</taxon>
        <taxon>Bacillaceae</taxon>
        <taxon>Alteribacillus</taxon>
    </lineage>
</organism>
<dbReference type="STRING" id="930128.SAMN05192532_10277"/>
<dbReference type="OrthoDB" id="5770817at2"/>
<proteinExistence type="predicted"/>
<dbReference type="Proteomes" id="UP000199516">
    <property type="component" value="Unassembled WGS sequence"/>
</dbReference>
<keyword evidence="2" id="KW-1185">Reference proteome</keyword>
<name>A0A1I2B4E5_9BACI</name>
<protein>
    <submittedName>
        <fullName evidence="1">Uncharacterized protein</fullName>
    </submittedName>
</protein>
<sequence>MEWNRIREWYPSKWVVIEARSSHSHQGYRILDDMEVLEVFEEPMSAMRCHANLQKENPTRELYFFHTSRELLDIHERKRVRFQKV</sequence>
<dbReference type="AlphaFoldDB" id="A0A1I2B4E5"/>
<reference evidence="1 2" key="1">
    <citation type="submission" date="2016-10" db="EMBL/GenBank/DDBJ databases">
        <authorList>
            <person name="de Groot N.N."/>
        </authorList>
    </citation>
    <scope>NUCLEOTIDE SEQUENCE [LARGE SCALE GENOMIC DNA]</scope>
    <source>
        <strain evidence="1 2">DSM 23995</strain>
    </source>
</reference>
<accession>A0A1I2B4E5</accession>